<dbReference type="Pfam" id="PF01965">
    <property type="entry name" value="DJ-1_PfpI"/>
    <property type="match status" value="1"/>
</dbReference>
<dbReference type="Gene3D" id="3.40.50.880">
    <property type="match status" value="1"/>
</dbReference>
<evidence type="ECO:0000256" key="1">
    <source>
        <dbReference type="ARBA" id="ARBA00008542"/>
    </source>
</evidence>
<protein>
    <submittedName>
        <fullName evidence="3">Protease</fullName>
    </submittedName>
</protein>
<sequence length="182" mass="19580">MKALIISADRFEDTELLVPYYRLREDGVDVDIAALARGPITGKRGYEVTANLGVEEVRPQDYDALVLPGGQAPAALRDNRGVQEIVRYFFEAGKPVAAICHGPQILISAGVLKGRTATCYRSVAGELKAAGAYYKDAEVVVDGNLVTSRQPSDLPVFLRETMKQLRAARAAASAAANFDLAL</sequence>
<dbReference type="EMBL" id="MFSU01000056">
    <property type="protein sequence ID" value="OGI47434.1"/>
    <property type="molecule type" value="Genomic_DNA"/>
</dbReference>
<dbReference type="InterPro" id="IPR002818">
    <property type="entry name" value="DJ-1/PfpI"/>
</dbReference>
<dbReference type="SUPFAM" id="SSF52317">
    <property type="entry name" value="Class I glutamine amidotransferase-like"/>
    <property type="match status" value="1"/>
</dbReference>
<dbReference type="InterPro" id="IPR006286">
    <property type="entry name" value="C56_PfpI-like"/>
</dbReference>
<comment type="caution">
    <text evidence="3">The sequence shown here is derived from an EMBL/GenBank/DDBJ whole genome shotgun (WGS) entry which is preliminary data.</text>
</comment>
<dbReference type="GO" id="GO:0006508">
    <property type="term" value="P:proteolysis"/>
    <property type="evidence" value="ECO:0007669"/>
    <property type="project" value="UniProtKB-KW"/>
</dbReference>
<keyword evidence="3" id="KW-0645">Protease</keyword>
<dbReference type="PROSITE" id="PS51276">
    <property type="entry name" value="PEPTIDASE_C56_PFPI"/>
    <property type="match status" value="1"/>
</dbReference>
<proteinExistence type="inferred from homology"/>
<reference evidence="3 4" key="1">
    <citation type="journal article" date="2016" name="Nat. Commun.">
        <title>Thousands of microbial genomes shed light on interconnected biogeochemical processes in an aquifer system.</title>
        <authorList>
            <person name="Anantharaman K."/>
            <person name="Brown C.T."/>
            <person name="Hug L.A."/>
            <person name="Sharon I."/>
            <person name="Castelle C.J."/>
            <person name="Probst A.J."/>
            <person name="Thomas B.C."/>
            <person name="Singh A."/>
            <person name="Wilkins M.J."/>
            <person name="Karaoz U."/>
            <person name="Brodie E.L."/>
            <person name="Williams K.H."/>
            <person name="Hubbard S.S."/>
            <person name="Banfield J.F."/>
        </authorList>
    </citation>
    <scope>NUCLEOTIDE SEQUENCE [LARGE SCALE GENOMIC DNA]</scope>
</reference>
<feature type="domain" description="DJ-1/PfpI" evidence="2">
    <location>
        <begin position="1"/>
        <end position="164"/>
    </location>
</feature>
<dbReference type="InterPro" id="IPR029062">
    <property type="entry name" value="Class_I_gatase-like"/>
</dbReference>
<dbReference type="Proteomes" id="UP000178885">
    <property type="component" value="Unassembled WGS sequence"/>
</dbReference>
<comment type="similarity">
    <text evidence="1">Belongs to the peptidase C56 family.</text>
</comment>
<gene>
    <name evidence="3" type="ORF">A2151_01690</name>
</gene>
<dbReference type="CDD" id="cd03134">
    <property type="entry name" value="GATase1_PfpI_like"/>
    <property type="match status" value="1"/>
</dbReference>
<name>A0A1F6TQM4_9PROT</name>
<evidence type="ECO:0000259" key="2">
    <source>
        <dbReference type="Pfam" id="PF01965"/>
    </source>
</evidence>
<organism evidence="3 4">
    <name type="scientific">Candidatus Muproteobacteria bacterium RBG_16_65_34</name>
    <dbReference type="NCBI Taxonomy" id="1817760"/>
    <lineage>
        <taxon>Bacteria</taxon>
        <taxon>Pseudomonadati</taxon>
        <taxon>Pseudomonadota</taxon>
        <taxon>Candidatus Muproteobacteria</taxon>
    </lineage>
</organism>
<evidence type="ECO:0000313" key="4">
    <source>
        <dbReference type="Proteomes" id="UP000178885"/>
    </source>
</evidence>
<dbReference type="GO" id="GO:0008233">
    <property type="term" value="F:peptidase activity"/>
    <property type="evidence" value="ECO:0007669"/>
    <property type="project" value="UniProtKB-KW"/>
</dbReference>
<evidence type="ECO:0000313" key="3">
    <source>
        <dbReference type="EMBL" id="OGI47434.1"/>
    </source>
</evidence>
<dbReference type="PANTHER" id="PTHR42733">
    <property type="entry name" value="DJ-1 PROTEIN"/>
    <property type="match status" value="1"/>
</dbReference>
<dbReference type="PANTHER" id="PTHR42733:SF2">
    <property type="entry name" value="DJ-1_THIJ_PFPI FAMILY PROTEIN"/>
    <property type="match status" value="1"/>
</dbReference>
<accession>A0A1F6TQM4</accession>
<dbReference type="AlphaFoldDB" id="A0A1F6TQM4"/>
<dbReference type="STRING" id="1817760.A2151_01690"/>
<dbReference type="NCBIfam" id="TIGR01382">
    <property type="entry name" value="PfpI"/>
    <property type="match status" value="1"/>
</dbReference>
<keyword evidence="3" id="KW-0378">Hydrolase</keyword>